<feature type="domain" description="Plastocyanin-like" evidence="13">
    <location>
        <begin position="79"/>
        <end position="184"/>
    </location>
</feature>
<dbReference type="InterPro" id="IPR045087">
    <property type="entry name" value="Cu-oxidase_fam"/>
</dbReference>
<evidence type="ECO:0000256" key="1">
    <source>
        <dbReference type="ARBA" id="ARBA00010609"/>
    </source>
</evidence>
<dbReference type="InterPro" id="IPR011707">
    <property type="entry name" value="Cu-oxidase-like_N"/>
</dbReference>
<dbReference type="Gene3D" id="2.60.40.420">
    <property type="entry name" value="Cupredoxins - blue copper proteins"/>
    <property type="match status" value="3"/>
</dbReference>
<proteinExistence type="inferred from homology"/>
<dbReference type="SUPFAM" id="SSF49503">
    <property type="entry name" value="Cupredoxins"/>
    <property type="match status" value="3"/>
</dbReference>
<evidence type="ECO:0000256" key="7">
    <source>
        <dbReference type="ARBA" id="ARBA00042896"/>
    </source>
</evidence>
<keyword evidence="3" id="KW-0479">Metal-binding</keyword>
<feature type="domain" description="Plastocyanin-like" evidence="12">
    <location>
        <begin position="373"/>
        <end position="487"/>
    </location>
</feature>
<gene>
    <name evidence="14" type="ORF">BKA15_005282</name>
</gene>
<reference evidence="14 15" key="1">
    <citation type="submission" date="2020-07" db="EMBL/GenBank/DDBJ databases">
        <title>Sequencing the genomes of 1000 actinobacteria strains.</title>
        <authorList>
            <person name="Klenk H.-P."/>
        </authorList>
    </citation>
    <scope>NUCLEOTIDE SEQUENCE [LARGE SCALE GENOMIC DNA]</scope>
    <source>
        <strain evidence="14 15">DSM 22083</strain>
    </source>
</reference>
<dbReference type="Pfam" id="PF07732">
    <property type="entry name" value="Cu-oxidase_3"/>
    <property type="match status" value="1"/>
</dbReference>
<dbReference type="AlphaFoldDB" id="A0A7Y9IBM7"/>
<feature type="region of interest" description="Disordered" evidence="10">
    <location>
        <begin position="493"/>
        <end position="517"/>
    </location>
</feature>
<evidence type="ECO:0000259" key="13">
    <source>
        <dbReference type="Pfam" id="PF07732"/>
    </source>
</evidence>
<evidence type="ECO:0000256" key="10">
    <source>
        <dbReference type="SAM" id="MobiDB-lite"/>
    </source>
</evidence>
<dbReference type="CDD" id="cd04232">
    <property type="entry name" value="CuRO_1_CueO_FtsP"/>
    <property type="match status" value="1"/>
</dbReference>
<sequence>MNSPVLPFSRRRLLTGALGLGLVAGLSGCGVGSTSVNQVAAQPFTRKLPIPSLAPSRVSDGVRVFSLKAGAGRTRILPELDTPTWGYDGASLGPTLRAERGEQVAVEVTNGLDVTTSVHWHGMHLPPTMDGGPHQAIPAGGRWRPSWRIDQPAATLWYHPHPHGTTEEHVYRGLAGLFLIDDDASSRATLPHEYGVDDIPLIVQDKLLDRDGALRLRRDGGEPGILGEVVTTNGIAGAYLPVSTERVRLRLLNGSTARSYEFGFGDRDIQLIATDGGFLDAPLTIDRIRLAPGERAELLVIMKPGEMARLRSFEVGLGGVAVPFAMGGNDAFDVLELRAAASLKPSPAPDWPRSRHADEDELHESAVTRTRAFELDERKINGQLMDLSRIDEVVTVGSTEVWEVRSTVPMPHSFHVHDVQFRLLTIDDAPPPEWLRGPKDTIYLEPSRRYRLLLHFADYADPAMPYMYHCHMLWHEDEGMMGQFVVVEPGDEGAVRAPEHPGSGGTADHDHHGPGHR</sequence>
<dbReference type="GO" id="GO:0016491">
    <property type="term" value="F:oxidoreductase activity"/>
    <property type="evidence" value="ECO:0007669"/>
    <property type="project" value="UniProtKB-KW"/>
</dbReference>
<dbReference type="CDD" id="cd13890">
    <property type="entry name" value="CuRO_3_CueO_FtsP"/>
    <property type="match status" value="1"/>
</dbReference>
<dbReference type="PROSITE" id="PS00080">
    <property type="entry name" value="MULTICOPPER_OXIDASE2"/>
    <property type="match status" value="1"/>
</dbReference>
<dbReference type="CDD" id="cd13867">
    <property type="entry name" value="CuRO_2_CueO_FtsP"/>
    <property type="match status" value="1"/>
</dbReference>
<dbReference type="EC" id="1.16.3.4" evidence="5"/>
<dbReference type="GO" id="GO:0005507">
    <property type="term" value="F:copper ion binding"/>
    <property type="evidence" value="ECO:0007669"/>
    <property type="project" value="InterPro"/>
</dbReference>
<feature type="domain" description="Plastocyanin-like" evidence="11">
    <location>
        <begin position="244"/>
        <end position="302"/>
    </location>
</feature>
<feature type="region of interest" description="Disordered" evidence="10">
    <location>
        <begin position="344"/>
        <end position="363"/>
    </location>
</feature>
<evidence type="ECO:0000259" key="11">
    <source>
        <dbReference type="Pfam" id="PF00394"/>
    </source>
</evidence>
<feature type="compositionally biased region" description="Basic and acidic residues" evidence="10">
    <location>
        <begin position="352"/>
        <end position="363"/>
    </location>
</feature>
<evidence type="ECO:0000256" key="4">
    <source>
        <dbReference type="ARBA" id="ARBA00023002"/>
    </source>
</evidence>
<keyword evidence="4" id="KW-0560">Oxidoreductase</keyword>
<comment type="subunit">
    <text evidence="2">Monomer.</text>
</comment>
<dbReference type="Pfam" id="PF00394">
    <property type="entry name" value="Cu-oxidase"/>
    <property type="match status" value="1"/>
</dbReference>
<dbReference type="InterPro" id="IPR001117">
    <property type="entry name" value="Cu-oxidase_2nd"/>
</dbReference>
<accession>A0A7Y9IBM7</accession>
<dbReference type="Pfam" id="PF07731">
    <property type="entry name" value="Cu-oxidase_2"/>
    <property type="match status" value="1"/>
</dbReference>
<keyword evidence="15" id="KW-1185">Reference proteome</keyword>
<evidence type="ECO:0000256" key="3">
    <source>
        <dbReference type="ARBA" id="ARBA00022723"/>
    </source>
</evidence>
<evidence type="ECO:0000256" key="2">
    <source>
        <dbReference type="ARBA" id="ARBA00011245"/>
    </source>
</evidence>
<evidence type="ECO:0000256" key="8">
    <source>
        <dbReference type="ARBA" id="ARBA00043090"/>
    </source>
</evidence>
<comment type="similarity">
    <text evidence="1">Belongs to the multicopper oxidase family.</text>
</comment>
<comment type="caution">
    <text evidence="14">The sequence shown here is derived from an EMBL/GenBank/DDBJ whole genome shotgun (WGS) entry which is preliminary data.</text>
</comment>
<protein>
    <recommendedName>
        <fullName evidence="6">Multicopper oxidase CueO</fullName>
        <ecNumber evidence="5">1.16.3.4</ecNumber>
    </recommendedName>
    <alternativeName>
        <fullName evidence="7">Copper efflux oxidase</fullName>
    </alternativeName>
    <alternativeName>
        <fullName evidence="8">Cuprous oxidase</fullName>
    </alternativeName>
</protein>
<dbReference type="Proteomes" id="UP000569914">
    <property type="component" value="Unassembled WGS sequence"/>
</dbReference>
<dbReference type="InterPro" id="IPR008972">
    <property type="entry name" value="Cupredoxin"/>
</dbReference>
<dbReference type="InterPro" id="IPR006311">
    <property type="entry name" value="TAT_signal"/>
</dbReference>
<dbReference type="PROSITE" id="PS51318">
    <property type="entry name" value="TAT"/>
    <property type="match status" value="1"/>
</dbReference>
<dbReference type="PANTHER" id="PTHR48267:SF1">
    <property type="entry name" value="BILIRUBIN OXIDASE"/>
    <property type="match status" value="1"/>
</dbReference>
<evidence type="ECO:0000259" key="12">
    <source>
        <dbReference type="Pfam" id="PF07731"/>
    </source>
</evidence>
<dbReference type="InterPro" id="IPR002355">
    <property type="entry name" value="Cu_oxidase_Cu_BS"/>
</dbReference>
<name>A0A7Y9IBM7_9ACTN</name>
<dbReference type="RefSeq" id="WP_218871577.1">
    <property type="nucleotide sequence ID" value="NZ_JACCBU010000001.1"/>
</dbReference>
<organism evidence="14 15">
    <name type="scientific">Microlunatus parietis</name>
    <dbReference type="NCBI Taxonomy" id="682979"/>
    <lineage>
        <taxon>Bacteria</taxon>
        <taxon>Bacillati</taxon>
        <taxon>Actinomycetota</taxon>
        <taxon>Actinomycetes</taxon>
        <taxon>Propionibacteriales</taxon>
        <taxon>Propionibacteriaceae</taxon>
        <taxon>Microlunatus</taxon>
    </lineage>
</organism>
<evidence type="ECO:0000256" key="9">
    <source>
        <dbReference type="ARBA" id="ARBA00048092"/>
    </source>
</evidence>
<evidence type="ECO:0000256" key="5">
    <source>
        <dbReference type="ARBA" id="ARBA00038978"/>
    </source>
</evidence>
<feature type="compositionally biased region" description="Basic and acidic residues" evidence="10">
    <location>
        <begin position="507"/>
        <end position="517"/>
    </location>
</feature>
<evidence type="ECO:0000313" key="14">
    <source>
        <dbReference type="EMBL" id="NYE73953.1"/>
    </source>
</evidence>
<dbReference type="EMBL" id="JACCBU010000001">
    <property type="protein sequence ID" value="NYE73953.1"/>
    <property type="molecule type" value="Genomic_DNA"/>
</dbReference>
<evidence type="ECO:0000256" key="6">
    <source>
        <dbReference type="ARBA" id="ARBA00041027"/>
    </source>
</evidence>
<comment type="catalytic activity">
    <reaction evidence="9">
        <text>4 Cu(+) + O2 + 4 H(+) = 4 Cu(2+) + 2 H2O</text>
        <dbReference type="Rhea" id="RHEA:30083"/>
        <dbReference type="ChEBI" id="CHEBI:15377"/>
        <dbReference type="ChEBI" id="CHEBI:15378"/>
        <dbReference type="ChEBI" id="CHEBI:15379"/>
        <dbReference type="ChEBI" id="CHEBI:29036"/>
        <dbReference type="ChEBI" id="CHEBI:49552"/>
        <dbReference type="EC" id="1.16.3.4"/>
    </reaction>
    <physiologicalReaction direction="left-to-right" evidence="9">
        <dbReference type="Rhea" id="RHEA:30084"/>
    </physiologicalReaction>
</comment>
<dbReference type="InterPro" id="IPR011706">
    <property type="entry name" value="Cu-oxidase_C"/>
</dbReference>
<evidence type="ECO:0000313" key="15">
    <source>
        <dbReference type="Proteomes" id="UP000569914"/>
    </source>
</evidence>
<dbReference type="PANTHER" id="PTHR48267">
    <property type="entry name" value="CUPREDOXIN SUPERFAMILY PROTEIN"/>
    <property type="match status" value="1"/>
</dbReference>